<name>A0ABR1V4Y3_9PEZI</name>
<evidence type="ECO:0000259" key="8">
    <source>
        <dbReference type="Pfam" id="PF20684"/>
    </source>
</evidence>
<gene>
    <name evidence="9" type="ORF">PG997_011805</name>
</gene>
<evidence type="ECO:0000256" key="3">
    <source>
        <dbReference type="ARBA" id="ARBA00022989"/>
    </source>
</evidence>
<feature type="domain" description="Rhodopsin" evidence="8">
    <location>
        <begin position="127"/>
        <end position="311"/>
    </location>
</feature>
<feature type="transmembrane region" description="Helical" evidence="7">
    <location>
        <begin position="168"/>
        <end position="186"/>
    </location>
</feature>
<keyword evidence="2 7" id="KW-0812">Transmembrane</keyword>
<dbReference type="EMBL" id="JAQQWN010000009">
    <property type="protein sequence ID" value="KAK8065058.1"/>
    <property type="molecule type" value="Genomic_DNA"/>
</dbReference>
<dbReference type="InterPro" id="IPR052337">
    <property type="entry name" value="SAT4-like"/>
</dbReference>
<feature type="transmembrane region" description="Helical" evidence="7">
    <location>
        <begin position="129"/>
        <end position="156"/>
    </location>
</feature>
<comment type="caution">
    <text evidence="9">The sequence shown here is derived from an EMBL/GenBank/DDBJ whole genome shotgun (WGS) entry which is preliminary data.</text>
</comment>
<dbReference type="GeneID" id="92049180"/>
<dbReference type="InterPro" id="IPR049326">
    <property type="entry name" value="Rhodopsin_dom_fungi"/>
</dbReference>
<keyword evidence="4 7" id="KW-0472">Membrane</keyword>
<comment type="similarity">
    <text evidence="5">Belongs to the SAT4 family.</text>
</comment>
<feature type="transmembrane region" description="Helical" evidence="7">
    <location>
        <begin position="254"/>
        <end position="277"/>
    </location>
</feature>
<feature type="region of interest" description="Disordered" evidence="6">
    <location>
        <begin position="396"/>
        <end position="417"/>
    </location>
</feature>
<evidence type="ECO:0000256" key="6">
    <source>
        <dbReference type="SAM" id="MobiDB-lite"/>
    </source>
</evidence>
<dbReference type="Pfam" id="PF20684">
    <property type="entry name" value="Fung_rhodopsin"/>
    <property type="match status" value="1"/>
</dbReference>
<organism evidence="9 10">
    <name type="scientific">Apiospora hydei</name>
    <dbReference type="NCBI Taxonomy" id="1337664"/>
    <lineage>
        <taxon>Eukaryota</taxon>
        <taxon>Fungi</taxon>
        <taxon>Dikarya</taxon>
        <taxon>Ascomycota</taxon>
        <taxon>Pezizomycotina</taxon>
        <taxon>Sordariomycetes</taxon>
        <taxon>Xylariomycetidae</taxon>
        <taxon>Amphisphaeriales</taxon>
        <taxon>Apiosporaceae</taxon>
        <taxon>Apiospora</taxon>
    </lineage>
</organism>
<keyword evidence="10" id="KW-1185">Reference proteome</keyword>
<reference evidence="9 10" key="1">
    <citation type="submission" date="2023-01" db="EMBL/GenBank/DDBJ databases">
        <title>Analysis of 21 Apiospora genomes using comparative genomics revels a genus with tremendous synthesis potential of carbohydrate active enzymes and secondary metabolites.</title>
        <authorList>
            <person name="Sorensen T."/>
        </authorList>
    </citation>
    <scope>NUCLEOTIDE SEQUENCE [LARGE SCALE GENOMIC DNA]</scope>
    <source>
        <strain evidence="9 10">CBS 114990</strain>
    </source>
</reference>
<protein>
    <recommendedName>
        <fullName evidence="8">Rhodopsin domain-containing protein</fullName>
    </recommendedName>
</protein>
<evidence type="ECO:0000313" key="10">
    <source>
        <dbReference type="Proteomes" id="UP001433268"/>
    </source>
</evidence>
<feature type="region of interest" description="Disordered" evidence="6">
    <location>
        <begin position="322"/>
        <end position="356"/>
    </location>
</feature>
<comment type="subcellular location">
    <subcellularLocation>
        <location evidence="1">Membrane</location>
        <topology evidence="1">Multi-pass membrane protein</topology>
    </subcellularLocation>
</comment>
<proteinExistence type="inferred from homology"/>
<dbReference type="RefSeq" id="XP_066661812.1">
    <property type="nucleotide sequence ID" value="XM_066816120.1"/>
</dbReference>
<evidence type="ECO:0000256" key="2">
    <source>
        <dbReference type="ARBA" id="ARBA00022692"/>
    </source>
</evidence>
<dbReference type="PANTHER" id="PTHR33048">
    <property type="entry name" value="PTH11-LIKE INTEGRAL MEMBRANE PROTEIN (AFU_ORTHOLOGUE AFUA_5G11245)"/>
    <property type="match status" value="1"/>
</dbReference>
<evidence type="ECO:0000256" key="4">
    <source>
        <dbReference type="ARBA" id="ARBA00023136"/>
    </source>
</evidence>
<dbReference type="Proteomes" id="UP001433268">
    <property type="component" value="Unassembled WGS sequence"/>
</dbReference>
<evidence type="ECO:0000313" key="9">
    <source>
        <dbReference type="EMBL" id="KAK8065058.1"/>
    </source>
</evidence>
<accession>A0ABR1V4Y3</accession>
<feature type="transmembrane region" description="Helical" evidence="7">
    <location>
        <begin position="42"/>
        <end position="63"/>
    </location>
</feature>
<feature type="transmembrane region" description="Helical" evidence="7">
    <location>
        <begin position="289"/>
        <end position="309"/>
    </location>
</feature>
<evidence type="ECO:0000256" key="1">
    <source>
        <dbReference type="ARBA" id="ARBA00004141"/>
    </source>
</evidence>
<sequence>MSYPGFANLPAERQHELLEGAALKPPKGVESNFAAPEQMNGLAIAVASICLAFTTAIVILRIISRVALKRIYMEDCMLRLERPFPLGSHKRVMVEANSSRKAWDSWLTSSTLAPLRAKLLTPDASLTRISVQIILIGSIFYALVIVFLKVAIMLEWLRIFVPNKVRNAFFWTCWLVLVLNVVYYVINITLLNVACTPYRANWDITVDGSCRDPRAVELTSAAMNLISDVVMVVMIQKVIWGLQMSIKAKIGVSVMFAAGIFACIAGGFRLGTTVVYLRDHDLTYSVSSVIMWAIGEMTSAFLVLCVPAIPSSFKFLRGKALRPPRKQPAAGPWRGPAPLQVKGPSRGTDSDQLPLTNAPRVYCSQSSEDALHIPVTASRPRDGIVRTTDWTIEDERSVSTDRQYPMHPWAGKQQQTI</sequence>
<dbReference type="PANTHER" id="PTHR33048:SF158">
    <property type="entry name" value="MEMBRANE PROTEIN PTH11-LIKE, PUTATIVE-RELATED"/>
    <property type="match status" value="1"/>
</dbReference>
<evidence type="ECO:0000256" key="7">
    <source>
        <dbReference type="SAM" id="Phobius"/>
    </source>
</evidence>
<keyword evidence="3 7" id="KW-1133">Transmembrane helix</keyword>
<evidence type="ECO:0000256" key="5">
    <source>
        <dbReference type="ARBA" id="ARBA00038359"/>
    </source>
</evidence>